<dbReference type="Gene3D" id="3.20.20.140">
    <property type="entry name" value="Metal-dependent hydrolases"/>
    <property type="match status" value="1"/>
</dbReference>
<sequence length="278" mass="31111">MMVIDAHLHVWDPRRRNYPWLDAVPALRRPFLLTDLVTNRIRPRGAVLVEAGAAPEAALDEAVWVESLRSPMSFLAIVAQAPVELGRAAAAPLATLADRPRVSGVRRNLQDEDPGFALTESFRTGVGLLAAHDLTFDLCVRHEQLPEVTELVRRTPEVTFVLDHLGKPPVRDRRRDPWRAHLQGLAALPNVRCKLSGLTTEAAPRRWRPADVLPYLDHALQSFGPARCMFGSDWPVATLATSYDRWIAVVDRAVSGYTEEERHRVMAATAIETYRLTL</sequence>
<keyword evidence="4" id="KW-1185">Reference proteome</keyword>
<feature type="domain" description="Amidohydrolase-related" evidence="2">
    <location>
        <begin position="4"/>
        <end position="276"/>
    </location>
</feature>
<dbReference type="PANTHER" id="PTHR43569:SF2">
    <property type="entry name" value="AMIDOHYDROLASE-RELATED DOMAIN-CONTAINING PROTEIN"/>
    <property type="match status" value="1"/>
</dbReference>
<organism evidence="3 4">
    <name type="scientific">Asanoa siamensis</name>
    <dbReference type="NCBI Taxonomy" id="926357"/>
    <lineage>
        <taxon>Bacteria</taxon>
        <taxon>Bacillati</taxon>
        <taxon>Actinomycetota</taxon>
        <taxon>Actinomycetes</taxon>
        <taxon>Micromonosporales</taxon>
        <taxon>Micromonosporaceae</taxon>
        <taxon>Asanoa</taxon>
    </lineage>
</organism>
<evidence type="ECO:0000313" key="4">
    <source>
        <dbReference type="Proteomes" id="UP000604117"/>
    </source>
</evidence>
<evidence type="ECO:0000259" key="2">
    <source>
        <dbReference type="Pfam" id="PF04909"/>
    </source>
</evidence>
<dbReference type="PANTHER" id="PTHR43569">
    <property type="entry name" value="AMIDOHYDROLASE"/>
    <property type="match status" value="1"/>
</dbReference>
<dbReference type="Pfam" id="PF04909">
    <property type="entry name" value="Amidohydro_2"/>
    <property type="match status" value="1"/>
</dbReference>
<comment type="similarity">
    <text evidence="1">Belongs to the metallo-dependent hydrolases superfamily.</text>
</comment>
<evidence type="ECO:0000256" key="1">
    <source>
        <dbReference type="ARBA" id="ARBA00038310"/>
    </source>
</evidence>
<dbReference type="InterPro" id="IPR032466">
    <property type="entry name" value="Metal_Hydrolase"/>
</dbReference>
<dbReference type="InterPro" id="IPR006680">
    <property type="entry name" value="Amidohydro-rel"/>
</dbReference>
<dbReference type="EMBL" id="BONE01000099">
    <property type="protein sequence ID" value="GIF77678.1"/>
    <property type="molecule type" value="Genomic_DNA"/>
</dbReference>
<comment type="caution">
    <text evidence="3">The sequence shown here is derived from an EMBL/GenBank/DDBJ whole genome shotgun (WGS) entry which is preliminary data.</text>
</comment>
<accession>A0ABQ4D308</accession>
<gene>
    <name evidence="3" type="ORF">Asi02nite_71960</name>
</gene>
<dbReference type="InterPro" id="IPR052350">
    <property type="entry name" value="Metallo-dep_Lactonases"/>
</dbReference>
<reference evidence="3 4" key="1">
    <citation type="submission" date="2021-01" db="EMBL/GenBank/DDBJ databases">
        <title>Whole genome shotgun sequence of Asanoa siamensis NBRC 107932.</title>
        <authorList>
            <person name="Komaki H."/>
            <person name="Tamura T."/>
        </authorList>
    </citation>
    <scope>NUCLEOTIDE SEQUENCE [LARGE SCALE GENOMIC DNA]</scope>
    <source>
        <strain evidence="3 4">NBRC 107932</strain>
    </source>
</reference>
<protein>
    <submittedName>
        <fullName evidence="3">Amidohydrolase</fullName>
    </submittedName>
</protein>
<dbReference type="SUPFAM" id="SSF51556">
    <property type="entry name" value="Metallo-dependent hydrolases"/>
    <property type="match status" value="1"/>
</dbReference>
<dbReference type="Proteomes" id="UP000604117">
    <property type="component" value="Unassembled WGS sequence"/>
</dbReference>
<proteinExistence type="inferred from homology"/>
<name>A0ABQ4D308_9ACTN</name>
<evidence type="ECO:0000313" key="3">
    <source>
        <dbReference type="EMBL" id="GIF77678.1"/>
    </source>
</evidence>
<dbReference type="RefSeq" id="WP_203718534.1">
    <property type="nucleotide sequence ID" value="NZ_BONE01000099.1"/>
</dbReference>